<protein>
    <submittedName>
        <fullName evidence="1">Uncharacterized protein</fullName>
    </submittedName>
</protein>
<proteinExistence type="predicted"/>
<evidence type="ECO:0000313" key="2">
    <source>
        <dbReference type="Proteomes" id="UP000821845"/>
    </source>
</evidence>
<name>A0ACB7RH25_HYAAI</name>
<reference evidence="1" key="1">
    <citation type="submission" date="2020-05" db="EMBL/GenBank/DDBJ databases">
        <title>Large-scale comparative analyses of tick genomes elucidate their genetic diversity and vector capacities.</title>
        <authorList>
            <person name="Jia N."/>
            <person name="Wang J."/>
            <person name="Shi W."/>
            <person name="Du L."/>
            <person name="Sun Y."/>
            <person name="Zhan W."/>
            <person name="Jiang J."/>
            <person name="Wang Q."/>
            <person name="Zhang B."/>
            <person name="Ji P."/>
            <person name="Sakyi L.B."/>
            <person name="Cui X."/>
            <person name="Yuan T."/>
            <person name="Jiang B."/>
            <person name="Yang W."/>
            <person name="Lam T.T.-Y."/>
            <person name="Chang Q."/>
            <person name="Ding S."/>
            <person name="Wang X."/>
            <person name="Zhu J."/>
            <person name="Ruan X."/>
            <person name="Zhao L."/>
            <person name="Wei J."/>
            <person name="Que T."/>
            <person name="Du C."/>
            <person name="Cheng J."/>
            <person name="Dai P."/>
            <person name="Han X."/>
            <person name="Huang E."/>
            <person name="Gao Y."/>
            <person name="Liu J."/>
            <person name="Shao H."/>
            <person name="Ye R."/>
            <person name="Li L."/>
            <person name="Wei W."/>
            <person name="Wang X."/>
            <person name="Wang C."/>
            <person name="Yang T."/>
            <person name="Huo Q."/>
            <person name="Li W."/>
            <person name="Guo W."/>
            <person name="Chen H."/>
            <person name="Zhou L."/>
            <person name="Ni X."/>
            <person name="Tian J."/>
            <person name="Zhou Y."/>
            <person name="Sheng Y."/>
            <person name="Liu T."/>
            <person name="Pan Y."/>
            <person name="Xia L."/>
            <person name="Li J."/>
            <person name="Zhao F."/>
            <person name="Cao W."/>
        </authorList>
    </citation>
    <scope>NUCLEOTIDE SEQUENCE</scope>
    <source>
        <strain evidence="1">Hyas-2018</strain>
    </source>
</reference>
<keyword evidence="2" id="KW-1185">Reference proteome</keyword>
<comment type="caution">
    <text evidence="1">The sequence shown here is derived from an EMBL/GenBank/DDBJ whole genome shotgun (WGS) entry which is preliminary data.</text>
</comment>
<organism evidence="1 2">
    <name type="scientific">Hyalomma asiaticum</name>
    <name type="common">Tick</name>
    <dbReference type="NCBI Taxonomy" id="266040"/>
    <lineage>
        <taxon>Eukaryota</taxon>
        <taxon>Metazoa</taxon>
        <taxon>Ecdysozoa</taxon>
        <taxon>Arthropoda</taxon>
        <taxon>Chelicerata</taxon>
        <taxon>Arachnida</taxon>
        <taxon>Acari</taxon>
        <taxon>Parasitiformes</taxon>
        <taxon>Ixodida</taxon>
        <taxon>Ixodoidea</taxon>
        <taxon>Ixodidae</taxon>
        <taxon>Hyalomminae</taxon>
        <taxon>Hyalomma</taxon>
    </lineage>
</organism>
<sequence>MAAHKDEKVPASGVATQSLSVPNNGSPVDVNGCTYHNHGAFVSASAFPAATPQAFAYMPCEVTAVPSLPNGQVSEASQRAPLGHPAYYAVLGVLQPIQMAEVMVPAPISFVPCSLYQLTYLTSAAEQDQSQTQSAIPAAQTPMPTAPACAVQRGASATSRATTQVTHFPVPPVPVHTAAGAVPAASMPATTQQGVSSARRRMMPSQMTADDVAMFIGQLPGCARYVEVFRRHQVDGQALLLMCMHHLILDMQIKFGPALKIEAAIKRLEREEEEGLMRPPQ</sequence>
<accession>A0ACB7RH25</accession>
<dbReference type="Proteomes" id="UP000821845">
    <property type="component" value="Chromosome 9"/>
</dbReference>
<gene>
    <name evidence="1" type="ORF">HPB50_006212</name>
</gene>
<evidence type="ECO:0000313" key="1">
    <source>
        <dbReference type="EMBL" id="KAH6921887.1"/>
    </source>
</evidence>
<dbReference type="EMBL" id="CM023489">
    <property type="protein sequence ID" value="KAH6921887.1"/>
    <property type="molecule type" value="Genomic_DNA"/>
</dbReference>